<dbReference type="AlphaFoldDB" id="A0A521DWT9"/>
<evidence type="ECO:0000313" key="3">
    <source>
        <dbReference type="Proteomes" id="UP000315971"/>
    </source>
</evidence>
<reference evidence="2 3" key="1">
    <citation type="submission" date="2017-05" db="EMBL/GenBank/DDBJ databases">
        <authorList>
            <person name="Varghese N."/>
            <person name="Submissions S."/>
        </authorList>
    </citation>
    <scope>NUCLEOTIDE SEQUENCE [LARGE SCALE GENOMIC DNA]</scope>
    <source>
        <strain evidence="2 3">DSM 21342</strain>
    </source>
</reference>
<protein>
    <recommendedName>
        <fullName evidence="1">YdhG-like domain-containing protein</fullName>
    </recommendedName>
</protein>
<proteinExistence type="predicted"/>
<name>A0A521DWT9_9SPHI</name>
<dbReference type="EMBL" id="FXSZ01000009">
    <property type="protein sequence ID" value="SMO76194.1"/>
    <property type="molecule type" value="Genomic_DNA"/>
</dbReference>
<dbReference type="InterPro" id="IPR014922">
    <property type="entry name" value="YdhG-like"/>
</dbReference>
<accession>A0A521DWT9</accession>
<feature type="domain" description="YdhG-like" evidence="1">
    <location>
        <begin position="2"/>
        <end position="84"/>
    </location>
</feature>
<keyword evidence="3" id="KW-1185">Reference proteome</keyword>
<evidence type="ECO:0000259" key="1">
    <source>
        <dbReference type="Pfam" id="PF08818"/>
    </source>
</evidence>
<gene>
    <name evidence="2" type="ORF">SAMN06265350_10927</name>
</gene>
<sequence length="94" mass="10640">MWGSSIVGFGNYHYKYNSGHEGDAPLIGFSPRKDALTLYLSPIFEKKVELLQQLGKHKTGKGCIYLKNLEDINIEVLKEMITSSVNHIKSHYQA</sequence>
<dbReference type="SUPFAM" id="SSF159888">
    <property type="entry name" value="YdhG-like"/>
    <property type="match status" value="1"/>
</dbReference>
<organism evidence="2 3">
    <name type="scientific">Solitalea koreensis</name>
    <dbReference type="NCBI Taxonomy" id="543615"/>
    <lineage>
        <taxon>Bacteria</taxon>
        <taxon>Pseudomonadati</taxon>
        <taxon>Bacteroidota</taxon>
        <taxon>Sphingobacteriia</taxon>
        <taxon>Sphingobacteriales</taxon>
        <taxon>Sphingobacteriaceae</taxon>
        <taxon>Solitalea</taxon>
    </lineage>
</organism>
<evidence type="ECO:0000313" key="2">
    <source>
        <dbReference type="EMBL" id="SMO76194.1"/>
    </source>
</evidence>
<dbReference type="Gene3D" id="3.90.1150.200">
    <property type="match status" value="1"/>
</dbReference>
<dbReference type="Pfam" id="PF08818">
    <property type="entry name" value="DUF1801"/>
    <property type="match status" value="1"/>
</dbReference>
<dbReference type="Proteomes" id="UP000315971">
    <property type="component" value="Unassembled WGS sequence"/>
</dbReference>